<organism evidence="2 3">
    <name type="scientific">Musa troglodytarum</name>
    <name type="common">fe'i banana</name>
    <dbReference type="NCBI Taxonomy" id="320322"/>
    <lineage>
        <taxon>Eukaryota</taxon>
        <taxon>Viridiplantae</taxon>
        <taxon>Streptophyta</taxon>
        <taxon>Embryophyta</taxon>
        <taxon>Tracheophyta</taxon>
        <taxon>Spermatophyta</taxon>
        <taxon>Magnoliopsida</taxon>
        <taxon>Liliopsida</taxon>
        <taxon>Zingiberales</taxon>
        <taxon>Musaceae</taxon>
        <taxon>Musa</taxon>
    </lineage>
</organism>
<dbReference type="InterPro" id="IPR022742">
    <property type="entry name" value="Hydrolase_4"/>
</dbReference>
<dbReference type="SUPFAM" id="SSF53474">
    <property type="entry name" value="alpha/beta-Hydrolases"/>
    <property type="match status" value="1"/>
</dbReference>
<accession>A0A9E7HPL1</accession>
<dbReference type="EMBL" id="CP097510">
    <property type="protein sequence ID" value="URE33924.1"/>
    <property type="molecule type" value="Genomic_DNA"/>
</dbReference>
<dbReference type="PANTHER" id="PTHR42886:SF53">
    <property type="entry name" value="ALPHA_BETA-HYDROLASES SUPERFAMILY PROTEIN"/>
    <property type="match status" value="1"/>
</dbReference>
<gene>
    <name evidence="2" type="ORF">MUK42_13043</name>
</gene>
<evidence type="ECO:0000259" key="1">
    <source>
        <dbReference type="Pfam" id="PF12146"/>
    </source>
</evidence>
<proteinExistence type="predicted"/>
<reference evidence="2" key="1">
    <citation type="submission" date="2022-05" db="EMBL/GenBank/DDBJ databases">
        <title>The Musa troglodytarum L. genome provides insights into the mechanism of non-climacteric behaviour and enrichment of carotenoids.</title>
        <authorList>
            <person name="Wang J."/>
        </authorList>
    </citation>
    <scope>NUCLEOTIDE SEQUENCE</scope>
    <source>
        <tissue evidence="2">Leaf</tissue>
    </source>
</reference>
<evidence type="ECO:0000313" key="3">
    <source>
        <dbReference type="Proteomes" id="UP001055439"/>
    </source>
</evidence>
<keyword evidence="3" id="KW-1185">Reference proteome</keyword>
<evidence type="ECO:0000313" key="2">
    <source>
        <dbReference type="EMBL" id="URE33924.1"/>
    </source>
</evidence>
<dbReference type="AlphaFoldDB" id="A0A9E7HPL1"/>
<feature type="domain" description="Serine aminopeptidase S33" evidence="1">
    <location>
        <begin position="154"/>
        <end position="257"/>
    </location>
</feature>
<dbReference type="Pfam" id="PF12146">
    <property type="entry name" value="Hydrolase_4"/>
    <property type="match status" value="1"/>
</dbReference>
<sequence length="387" mass="42540">MGRSNPRCLGGAMVAPSSLPATLGLPPPSNYASSLSAKPQSLSSVLRCSSPPASLRSRAPVAAGEAFRSDQTLDATQVDEKPAVAATPLGVNADADKFIFSGEPAAFFKRPITQISSSQIEVSSVSQQKVVIRNTHGENLVGILHEAGSWELAVLCHGFRSSKESKTIMKLADALVSENVSVFRFDFAGNGDSDGSFQYGNYWREVEDLRAIIQYFSRQNRGVHAIVGHSKGGNVVLLYASKFHDISTVVNISGRFTLERGIDDRLGRDFMERMKRDGFIDVIDKMGKFAYRVMEQSLIDRLTTDMRTACLSIDKHCRVLTVHGSEDDIVPPEDASKFDKLIMNHKLHIIEGADHRFISHQFHLARILLEFIRSSQDEDSAAAKEQA</sequence>
<dbReference type="Gene3D" id="3.40.50.1820">
    <property type="entry name" value="alpha/beta hydrolase"/>
    <property type="match status" value="1"/>
</dbReference>
<dbReference type="GO" id="GO:0016787">
    <property type="term" value="F:hydrolase activity"/>
    <property type="evidence" value="ECO:0007669"/>
    <property type="project" value="UniProtKB-KW"/>
</dbReference>
<keyword evidence="2" id="KW-0378">Hydrolase</keyword>
<dbReference type="Proteomes" id="UP001055439">
    <property type="component" value="Chromosome 8"/>
</dbReference>
<dbReference type="PANTHER" id="PTHR42886">
    <property type="entry name" value="RE40534P-RELATED"/>
    <property type="match status" value="1"/>
</dbReference>
<name>A0A9E7HPL1_9LILI</name>
<dbReference type="EMBL" id="CP097510">
    <property type="protein sequence ID" value="URE33927.1"/>
    <property type="molecule type" value="Genomic_DNA"/>
</dbReference>
<dbReference type="EMBL" id="CP097510">
    <property type="protein sequence ID" value="URE33928.1"/>
    <property type="molecule type" value="Genomic_DNA"/>
</dbReference>
<dbReference type="EMBL" id="CP097510">
    <property type="protein sequence ID" value="URE33926.1"/>
    <property type="molecule type" value="Genomic_DNA"/>
</dbReference>
<dbReference type="OrthoDB" id="9988524at2759"/>
<dbReference type="InterPro" id="IPR029058">
    <property type="entry name" value="AB_hydrolase_fold"/>
</dbReference>
<protein>
    <submittedName>
        <fullName evidence="2">BAAT / Acyl-CoA thioester hydrolase C terminal</fullName>
    </submittedName>
</protein>